<dbReference type="PROSITE" id="PS00107">
    <property type="entry name" value="PROTEIN_KINASE_ATP"/>
    <property type="match status" value="1"/>
</dbReference>
<keyword evidence="5 12" id="KW-0418">Kinase</keyword>
<dbReference type="InterPro" id="IPR017441">
    <property type="entry name" value="Protein_kinase_ATP_BS"/>
</dbReference>
<evidence type="ECO:0000256" key="6">
    <source>
        <dbReference type="ARBA" id="ARBA00022840"/>
    </source>
</evidence>
<feature type="transmembrane region" description="Helical" evidence="10">
    <location>
        <begin position="368"/>
        <end position="393"/>
    </location>
</feature>
<keyword evidence="10" id="KW-1133">Transmembrane helix</keyword>
<proteinExistence type="predicted"/>
<evidence type="ECO:0000256" key="5">
    <source>
        <dbReference type="ARBA" id="ARBA00022777"/>
    </source>
</evidence>
<dbReference type="HOGENOM" id="CLU_598370_0_0_0"/>
<keyword evidence="13" id="KW-1185">Reference proteome</keyword>
<evidence type="ECO:0000313" key="12">
    <source>
        <dbReference type="EMBL" id="EFO79551.1"/>
    </source>
</evidence>
<dbReference type="SUPFAM" id="SSF56112">
    <property type="entry name" value="Protein kinase-like (PK-like)"/>
    <property type="match status" value="1"/>
</dbReference>
<evidence type="ECO:0000256" key="9">
    <source>
        <dbReference type="PROSITE-ProRule" id="PRU10141"/>
    </source>
</evidence>
<keyword evidence="6 9" id="KW-0067">ATP-binding</keyword>
<evidence type="ECO:0000259" key="11">
    <source>
        <dbReference type="PROSITE" id="PS50011"/>
    </source>
</evidence>
<dbReference type="OrthoDB" id="136279at2"/>
<evidence type="ECO:0000313" key="13">
    <source>
        <dbReference type="Proteomes" id="UP000054010"/>
    </source>
</evidence>
<gene>
    <name evidence="12" type="ORF">OSCT_2677</name>
</gene>
<evidence type="ECO:0000256" key="3">
    <source>
        <dbReference type="ARBA" id="ARBA00022679"/>
    </source>
</evidence>
<reference evidence="12 13" key="1">
    <citation type="journal article" date="2011" name="J. Bacteriol.">
        <title>Draft genome sequence of the anoxygenic filamentous phototrophic bacterium Oscillochloris trichoides subsp. DG-6.</title>
        <authorList>
            <person name="Kuznetsov B.B."/>
            <person name="Ivanovsky R.N."/>
            <person name="Keppen O.I."/>
            <person name="Sukhacheva M.V."/>
            <person name="Bumazhkin B.K."/>
            <person name="Patutina E.O."/>
            <person name="Beletsky A.V."/>
            <person name="Mardanov A.V."/>
            <person name="Baslerov R.V."/>
            <person name="Panteleeva A.N."/>
            <person name="Kolganova T.V."/>
            <person name="Ravin N.V."/>
            <person name="Skryabin K.G."/>
        </authorList>
    </citation>
    <scope>NUCLEOTIDE SEQUENCE [LARGE SCALE GENOMIC DNA]</scope>
    <source>
        <strain evidence="12 13">DG-6</strain>
    </source>
</reference>
<dbReference type="AlphaFoldDB" id="E1IH76"/>
<dbReference type="STRING" id="765420.OSCT_2677"/>
<dbReference type="InterPro" id="IPR026870">
    <property type="entry name" value="Zinc_ribbon_dom"/>
</dbReference>
<dbReference type="GO" id="GO:0004674">
    <property type="term" value="F:protein serine/threonine kinase activity"/>
    <property type="evidence" value="ECO:0007669"/>
    <property type="project" value="UniProtKB-KW"/>
</dbReference>
<dbReference type="PANTHER" id="PTHR24363:SF0">
    <property type="entry name" value="SERINE_THREONINE KINASE LIKE DOMAIN CONTAINING 1"/>
    <property type="match status" value="1"/>
</dbReference>
<dbReference type="eggNOG" id="COG0515">
    <property type="taxonomic scope" value="Bacteria"/>
</dbReference>
<dbReference type="SMART" id="SM00220">
    <property type="entry name" value="S_TKc"/>
    <property type="match status" value="1"/>
</dbReference>
<accession>E1IH76</accession>
<dbReference type="CDD" id="cd14014">
    <property type="entry name" value="STKc_PknB_like"/>
    <property type="match status" value="1"/>
</dbReference>
<keyword evidence="10" id="KW-0812">Transmembrane</keyword>
<keyword evidence="3" id="KW-0808">Transferase</keyword>
<dbReference type="PANTHER" id="PTHR24363">
    <property type="entry name" value="SERINE/THREONINE PROTEIN KINASE"/>
    <property type="match status" value="1"/>
</dbReference>
<feature type="binding site" evidence="9">
    <location>
        <position position="68"/>
    </location>
    <ligand>
        <name>ATP</name>
        <dbReference type="ChEBI" id="CHEBI:30616"/>
    </ligand>
</feature>
<dbReference type="Pfam" id="PF00069">
    <property type="entry name" value="Pkinase"/>
    <property type="match status" value="1"/>
</dbReference>
<keyword evidence="2 12" id="KW-0723">Serine/threonine-protein kinase</keyword>
<dbReference type="GO" id="GO:0005524">
    <property type="term" value="F:ATP binding"/>
    <property type="evidence" value="ECO:0007669"/>
    <property type="project" value="UniProtKB-UniRule"/>
</dbReference>
<evidence type="ECO:0000256" key="10">
    <source>
        <dbReference type="SAM" id="Phobius"/>
    </source>
</evidence>
<dbReference type="Gene3D" id="3.30.200.20">
    <property type="entry name" value="Phosphorylase Kinase, domain 1"/>
    <property type="match status" value="1"/>
</dbReference>
<evidence type="ECO:0000256" key="2">
    <source>
        <dbReference type="ARBA" id="ARBA00022527"/>
    </source>
</evidence>
<sequence length="446" mass="47657">MNCPNCNIQMPDDTAFCPNCGRRIATSSQVLRTLQGRYELTKKLGQGGMGSVYLAADRRLSTVRWAVKEMSDAAITSPLERQQAGDAFRQEAELLARLSHPNLPRVTDHFEEDGKNYLVMEFVPGETLLDYCKRNPLPRPLNEVLGWAGQLCDVLSYLHNQRPPVIFRDLKPANIILTPDGTLKLIDFGIARLFKPGQNRDTQAYGTMGYSAPEQYGRGQTDARSDIYSMGVLLHQLLTGFDPAAAPFRLPPASQVNPSIPAGISAALERATNNDPEQRFGSVEELRQALIGSGQLVQRGATSQPQIAASLGVPTPPPAVGGMAKSTDLARTAFWMGAISAGMMLFAAILVGIGAASGNTNSGFNTSGVLLALLSFVTGPASAVVGVVALTRPQISNTSQGRRDAVVGIVAGLSTLLLCCVVIVLMPSSSDPEAQRLQPIARNISS</sequence>
<dbReference type="InterPro" id="IPR011009">
    <property type="entry name" value="Kinase-like_dom_sf"/>
</dbReference>
<dbReference type="EMBL" id="ADVR01000112">
    <property type="protein sequence ID" value="EFO79551.1"/>
    <property type="molecule type" value="Genomic_DNA"/>
</dbReference>
<dbReference type="Gene3D" id="1.10.510.10">
    <property type="entry name" value="Transferase(Phosphotransferase) domain 1"/>
    <property type="match status" value="1"/>
</dbReference>
<comment type="caution">
    <text evidence="12">The sequence shown here is derived from an EMBL/GenBank/DDBJ whole genome shotgun (WGS) entry which is preliminary data.</text>
</comment>
<dbReference type="PROSITE" id="PS50011">
    <property type="entry name" value="PROTEIN_KINASE_DOM"/>
    <property type="match status" value="1"/>
</dbReference>
<dbReference type="Proteomes" id="UP000054010">
    <property type="component" value="Unassembled WGS sequence"/>
</dbReference>
<feature type="domain" description="Protein kinase" evidence="11">
    <location>
        <begin position="38"/>
        <end position="291"/>
    </location>
</feature>
<evidence type="ECO:0000256" key="4">
    <source>
        <dbReference type="ARBA" id="ARBA00022741"/>
    </source>
</evidence>
<feature type="transmembrane region" description="Helical" evidence="10">
    <location>
        <begin position="333"/>
        <end position="356"/>
    </location>
</feature>
<keyword evidence="10" id="KW-0472">Membrane</keyword>
<comment type="catalytic activity">
    <reaction evidence="7">
        <text>L-threonyl-[protein] + ATP = O-phospho-L-threonyl-[protein] + ADP + H(+)</text>
        <dbReference type="Rhea" id="RHEA:46608"/>
        <dbReference type="Rhea" id="RHEA-COMP:11060"/>
        <dbReference type="Rhea" id="RHEA-COMP:11605"/>
        <dbReference type="ChEBI" id="CHEBI:15378"/>
        <dbReference type="ChEBI" id="CHEBI:30013"/>
        <dbReference type="ChEBI" id="CHEBI:30616"/>
        <dbReference type="ChEBI" id="CHEBI:61977"/>
        <dbReference type="ChEBI" id="CHEBI:456216"/>
        <dbReference type="EC" id="2.7.11.1"/>
    </reaction>
</comment>
<comment type="catalytic activity">
    <reaction evidence="8">
        <text>L-seryl-[protein] + ATP = O-phospho-L-seryl-[protein] + ADP + H(+)</text>
        <dbReference type="Rhea" id="RHEA:17989"/>
        <dbReference type="Rhea" id="RHEA-COMP:9863"/>
        <dbReference type="Rhea" id="RHEA-COMP:11604"/>
        <dbReference type="ChEBI" id="CHEBI:15378"/>
        <dbReference type="ChEBI" id="CHEBI:29999"/>
        <dbReference type="ChEBI" id="CHEBI:30616"/>
        <dbReference type="ChEBI" id="CHEBI:83421"/>
        <dbReference type="ChEBI" id="CHEBI:456216"/>
        <dbReference type="EC" id="2.7.11.1"/>
    </reaction>
</comment>
<keyword evidence="4 9" id="KW-0547">Nucleotide-binding</keyword>
<protein>
    <recommendedName>
        <fullName evidence="1">non-specific serine/threonine protein kinase</fullName>
        <ecNumber evidence="1">2.7.11.1</ecNumber>
    </recommendedName>
</protein>
<evidence type="ECO:0000256" key="8">
    <source>
        <dbReference type="ARBA" id="ARBA00048679"/>
    </source>
</evidence>
<dbReference type="InterPro" id="IPR000719">
    <property type="entry name" value="Prot_kinase_dom"/>
</dbReference>
<organism evidence="12 13">
    <name type="scientific">Oscillochloris trichoides DG-6</name>
    <dbReference type="NCBI Taxonomy" id="765420"/>
    <lineage>
        <taxon>Bacteria</taxon>
        <taxon>Bacillati</taxon>
        <taxon>Chloroflexota</taxon>
        <taxon>Chloroflexia</taxon>
        <taxon>Chloroflexales</taxon>
        <taxon>Chloroflexineae</taxon>
        <taxon>Oscillochloridaceae</taxon>
        <taxon>Oscillochloris</taxon>
    </lineage>
</organism>
<dbReference type="EC" id="2.7.11.1" evidence="1"/>
<dbReference type="Pfam" id="PF13240">
    <property type="entry name" value="Zn_Ribbon_1"/>
    <property type="match status" value="1"/>
</dbReference>
<name>E1IH76_9CHLR</name>
<evidence type="ECO:0000256" key="1">
    <source>
        <dbReference type="ARBA" id="ARBA00012513"/>
    </source>
</evidence>
<feature type="transmembrane region" description="Helical" evidence="10">
    <location>
        <begin position="405"/>
        <end position="426"/>
    </location>
</feature>
<evidence type="ECO:0000256" key="7">
    <source>
        <dbReference type="ARBA" id="ARBA00047899"/>
    </source>
</evidence>